<organism evidence="4">
    <name type="scientific">Siphoviridae sp. ct7aK2</name>
    <dbReference type="NCBI Taxonomy" id="2825351"/>
    <lineage>
        <taxon>Viruses</taxon>
        <taxon>Duplodnaviria</taxon>
        <taxon>Heunggongvirae</taxon>
        <taxon>Uroviricota</taxon>
        <taxon>Caudoviricetes</taxon>
    </lineage>
</organism>
<dbReference type="Gene3D" id="1.10.443.10">
    <property type="entry name" value="Intergrase catalytic core"/>
    <property type="match status" value="1"/>
</dbReference>
<dbReference type="EMBL" id="BK016044">
    <property type="protein sequence ID" value="DAF91049.1"/>
    <property type="molecule type" value="Genomic_DNA"/>
</dbReference>
<dbReference type="InterPro" id="IPR002104">
    <property type="entry name" value="Integrase_catalytic"/>
</dbReference>
<evidence type="ECO:0000313" key="4">
    <source>
        <dbReference type="EMBL" id="DAF91049.1"/>
    </source>
</evidence>
<proteinExistence type="inferred from homology"/>
<comment type="similarity">
    <text evidence="1">Belongs to the 'phage' integrase family.</text>
</comment>
<dbReference type="InterPro" id="IPR013762">
    <property type="entry name" value="Integrase-like_cat_sf"/>
</dbReference>
<protein>
    <submittedName>
        <fullName evidence="4">SITE SPECIFIC RECOMBINASE XERD</fullName>
    </submittedName>
</protein>
<evidence type="ECO:0000259" key="3">
    <source>
        <dbReference type="Pfam" id="PF00589"/>
    </source>
</evidence>
<dbReference type="GO" id="GO:0015074">
    <property type="term" value="P:DNA integration"/>
    <property type="evidence" value="ECO:0007669"/>
    <property type="project" value="InterPro"/>
</dbReference>
<dbReference type="GO" id="GO:0003677">
    <property type="term" value="F:DNA binding"/>
    <property type="evidence" value="ECO:0007669"/>
    <property type="project" value="InterPro"/>
</dbReference>
<evidence type="ECO:0000256" key="2">
    <source>
        <dbReference type="ARBA" id="ARBA00023172"/>
    </source>
</evidence>
<dbReference type="SUPFAM" id="SSF56349">
    <property type="entry name" value="DNA breaking-rejoining enzymes"/>
    <property type="match status" value="1"/>
</dbReference>
<sequence>MISSHTARRTFATNMIRNNVSTSKIRKCTGHKSTACFDRYDRMTLTDNARSLAGNGYLS</sequence>
<accession>A0A8S5U988</accession>
<dbReference type="Pfam" id="PF00589">
    <property type="entry name" value="Phage_integrase"/>
    <property type="match status" value="1"/>
</dbReference>
<keyword evidence="2" id="KW-0233">DNA recombination</keyword>
<name>A0A8S5U988_9CAUD</name>
<reference evidence="4" key="1">
    <citation type="journal article" date="2021" name="Proc. Natl. Acad. Sci. U.S.A.">
        <title>A Catalog of Tens of Thousands of Viruses from Human Metagenomes Reveals Hidden Associations with Chronic Diseases.</title>
        <authorList>
            <person name="Tisza M.J."/>
            <person name="Buck C.B."/>
        </authorList>
    </citation>
    <scope>NUCLEOTIDE SEQUENCE</scope>
    <source>
        <strain evidence="4">Ct7aK2</strain>
    </source>
</reference>
<feature type="domain" description="Tyr recombinase" evidence="3">
    <location>
        <begin position="2"/>
        <end position="42"/>
    </location>
</feature>
<evidence type="ECO:0000256" key="1">
    <source>
        <dbReference type="ARBA" id="ARBA00008857"/>
    </source>
</evidence>
<dbReference type="InterPro" id="IPR011010">
    <property type="entry name" value="DNA_brk_join_enz"/>
</dbReference>
<dbReference type="GO" id="GO:0006310">
    <property type="term" value="P:DNA recombination"/>
    <property type="evidence" value="ECO:0007669"/>
    <property type="project" value="UniProtKB-KW"/>
</dbReference>